<dbReference type="EMBL" id="AP024987">
    <property type="protein sequence ID" value="BDA39797.1"/>
    <property type="molecule type" value="Genomic_DNA"/>
</dbReference>
<dbReference type="RefSeq" id="WP_229636776.1">
    <property type="nucleotide sequence ID" value="NZ_AP024987.1"/>
</dbReference>
<proteinExistence type="predicted"/>
<feature type="repeat" description="TPR" evidence="1">
    <location>
        <begin position="177"/>
        <end position="210"/>
    </location>
</feature>
<accession>A0ABM7U586</accession>
<feature type="repeat" description="TPR" evidence="1">
    <location>
        <begin position="143"/>
        <end position="176"/>
    </location>
</feature>
<dbReference type="PANTHER" id="PTHR12558">
    <property type="entry name" value="CELL DIVISION CYCLE 16,23,27"/>
    <property type="match status" value="1"/>
</dbReference>
<evidence type="ECO:0000313" key="3">
    <source>
        <dbReference type="Proteomes" id="UP001319803"/>
    </source>
</evidence>
<name>A0ABM7U586_9CHRO</name>
<evidence type="ECO:0000256" key="1">
    <source>
        <dbReference type="PROSITE-ProRule" id="PRU00339"/>
    </source>
</evidence>
<dbReference type="PANTHER" id="PTHR12558:SF13">
    <property type="entry name" value="CELL DIVISION CYCLE PROTEIN 27 HOMOLOG"/>
    <property type="match status" value="1"/>
</dbReference>
<keyword evidence="1" id="KW-0802">TPR repeat</keyword>
<feature type="repeat" description="TPR" evidence="1">
    <location>
        <begin position="41"/>
        <end position="74"/>
    </location>
</feature>
<dbReference type="PROSITE" id="PS50005">
    <property type="entry name" value="TPR"/>
    <property type="match status" value="5"/>
</dbReference>
<sequence>MLNKIIFFSIVSLFFSFSETIAFGLSTSHVIASQQPIERKLDDLLRQGRKYAENKDYQKAINAYKEASILDKNNAKIYSGIAYLYTQQKNYQAAAQYYRKALSIDLSNADFYYALGHSLANIGDNDNAATAYYYAVQLNPKSVKSYIGLGVVLLRKEDYDGAAEAYKRVIALDPNNPNIFSIMGSSLLQQKEFKQAVKYLKNAVKQFPRNTELRLLLATALLQEGQIYSGKKELRIAEKIDPRNLKIQLKIAGILEVQNNLEEALKIYKRISYFNHKYSEAYMGIGRIQLAQKDFLGATITYTDLINIIPQNPLPYYYLGLTFKERERIKEAETALKEALQLYQKYDNANGIQKTNELLKQLNKF</sequence>
<dbReference type="SUPFAM" id="SSF48452">
    <property type="entry name" value="TPR-like"/>
    <property type="match status" value="2"/>
</dbReference>
<feature type="repeat" description="TPR" evidence="1">
    <location>
        <begin position="109"/>
        <end position="142"/>
    </location>
</feature>
<dbReference type="Pfam" id="PF14559">
    <property type="entry name" value="TPR_19"/>
    <property type="match status" value="1"/>
</dbReference>
<dbReference type="Gene3D" id="1.25.40.10">
    <property type="entry name" value="Tetratricopeptide repeat domain"/>
    <property type="match status" value="3"/>
</dbReference>
<feature type="repeat" description="TPR" evidence="1">
    <location>
        <begin position="75"/>
        <end position="108"/>
    </location>
</feature>
<dbReference type="GO" id="GO:0006508">
    <property type="term" value="P:proteolysis"/>
    <property type="evidence" value="ECO:0007669"/>
    <property type="project" value="UniProtKB-KW"/>
</dbReference>
<reference evidence="2 3" key="1">
    <citation type="submission" date="2021-08" db="EMBL/GenBank/DDBJ databases">
        <title>Endosymbiont genome of Braarudosphaera bigelowii.</title>
        <authorList>
            <person name="Suzuki S."/>
            <person name="Ishida K."/>
        </authorList>
    </citation>
    <scope>NUCLEOTIDE SEQUENCE [LARGE SCALE GENOMIC DNA]</scope>
    <source>
        <strain evidence="2">CPSB-1</strain>
    </source>
</reference>
<keyword evidence="2" id="KW-0378">Hydrolase</keyword>
<dbReference type="InterPro" id="IPR011990">
    <property type="entry name" value="TPR-like_helical_dom_sf"/>
</dbReference>
<organism evidence="2 3">
    <name type="scientific">cyanobacterium endosymbiont of Braarudosphaera bigelowii</name>
    <dbReference type="NCBI Taxonomy" id="1285375"/>
    <lineage>
        <taxon>Bacteria</taxon>
        <taxon>Bacillati</taxon>
        <taxon>Cyanobacteriota</taxon>
        <taxon>Cyanophyceae</taxon>
        <taxon>Oscillatoriophycideae</taxon>
        <taxon>Chroococcales</taxon>
        <taxon>Aphanothecaceae</taxon>
        <taxon>Candidatus Atelocyanobacterium</taxon>
        <taxon>Candidatus Atelocyanobacterium thalassae</taxon>
    </lineage>
</organism>
<gene>
    <name evidence="2" type="ORF">CPARK_000063700</name>
</gene>
<dbReference type="PROSITE" id="PS50293">
    <property type="entry name" value="TPR_REGION"/>
    <property type="match status" value="1"/>
</dbReference>
<keyword evidence="2" id="KW-0645">Protease</keyword>
<dbReference type="Pfam" id="PF13432">
    <property type="entry name" value="TPR_16"/>
    <property type="match status" value="2"/>
</dbReference>
<dbReference type="Proteomes" id="UP001319803">
    <property type="component" value="Chromosome"/>
</dbReference>
<keyword evidence="3" id="KW-1185">Reference proteome</keyword>
<dbReference type="GO" id="GO:0008233">
    <property type="term" value="F:peptidase activity"/>
    <property type="evidence" value="ECO:0007669"/>
    <property type="project" value="UniProtKB-KW"/>
</dbReference>
<dbReference type="SMART" id="SM00028">
    <property type="entry name" value="TPR"/>
    <property type="match status" value="9"/>
</dbReference>
<protein>
    <submittedName>
        <fullName evidence="2">Beta-barrel assembly-enhancing protease</fullName>
    </submittedName>
</protein>
<evidence type="ECO:0000313" key="2">
    <source>
        <dbReference type="EMBL" id="BDA39797.1"/>
    </source>
</evidence>
<dbReference type="InterPro" id="IPR019734">
    <property type="entry name" value="TPR_rpt"/>
</dbReference>